<organism evidence="1 2">
    <name type="scientific">Gigaspora margarita</name>
    <dbReference type="NCBI Taxonomy" id="4874"/>
    <lineage>
        <taxon>Eukaryota</taxon>
        <taxon>Fungi</taxon>
        <taxon>Fungi incertae sedis</taxon>
        <taxon>Mucoromycota</taxon>
        <taxon>Glomeromycotina</taxon>
        <taxon>Glomeromycetes</taxon>
        <taxon>Diversisporales</taxon>
        <taxon>Gigasporaceae</taxon>
        <taxon>Gigaspora</taxon>
    </lineage>
</organism>
<comment type="caution">
    <text evidence="1">The sequence shown here is derived from an EMBL/GenBank/DDBJ whole genome shotgun (WGS) entry which is preliminary data.</text>
</comment>
<dbReference type="Gene3D" id="3.90.700.10">
    <property type="entry name" value="Succinate dehydrogenase/fumarate reductase flavoprotein, catalytic domain"/>
    <property type="match status" value="1"/>
</dbReference>
<dbReference type="SUPFAM" id="SSF56425">
    <property type="entry name" value="Succinate dehydrogenase/fumarate reductase flavoprotein, catalytic domain"/>
    <property type="match status" value="1"/>
</dbReference>
<dbReference type="EMBL" id="CAJVQB010017188">
    <property type="protein sequence ID" value="CAG8783123.1"/>
    <property type="molecule type" value="Genomic_DNA"/>
</dbReference>
<proteinExistence type="predicted"/>
<gene>
    <name evidence="1" type="ORF">GMARGA_LOCUS20017</name>
</gene>
<dbReference type="InterPro" id="IPR027477">
    <property type="entry name" value="Succ_DH/fumarate_Rdtase_cat_sf"/>
</dbReference>
<protein>
    <submittedName>
        <fullName evidence="1">30076_t:CDS:1</fullName>
    </submittedName>
</protein>
<accession>A0ABN7VKZ6</accession>
<dbReference type="Gene3D" id="3.50.50.60">
    <property type="entry name" value="FAD/NAD(P)-binding domain"/>
    <property type="match status" value="1"/>
</dbReference>
<keyword evidence="2" id="KW-1185">Reference proteome</keyword>
<reference evidence="1 2" key="1">
    <citation type="submission" date="2021-06" db="EMBL/GenBank/DDBJ databases">
        <authorList>
            <person name="Kallberg Y."/>
            <person name="Tangrot J."/>
            <person name="Rosling A."/>
        </authorList>
    </citation>
    <scope>NUCLEOTIDE SEQUENCE [LARGE SCALE GENOMIC DNA]</scope>
    <source>
        <strain evidence="1 2">120-4 pot B 10/14</strain>
    </source>
</reference>
<evidence type="ECO:0000313" key="2">
    <source>
        <dbReference type="Proteomes" id="UP000789901"/>
    </source>
</evidence>
<evidence type="ECO:0000313" key="1">
    <source>
        <dbReference type="EMBL" id="CAG8783123.1"/>
    </source>
</evidence>
<dbReference type="Proteomes" id="UP000789901">
    <property type="component" value="Unassembled WGS sequence"/>
</dbReference>
<feature type="non-terminal residue" evidence="1">
    <location>
        <position position="1"/>
    </location>
</feature>
<name>A0ABN7VKZ6_GIGMA</name>
<sequence length="118" mass="14045">ATFNDYNDITSNKKKDPFEKKFFYNFLITINDQFYIALMSPVLHYTMGEIDINAESEVRDMQEQTYDLMSNFILLIKPYVRYVKSGKPGLNRQDPRQYNDDFNKEAYKSNARQNCIEL</sequence>
<dbReference type="InterPro" id="IPR036188">
    <property type="entry name" value="FAD/NAD-bd_sf"/>
</dbReference>